<dbReference type="EMBL" id="AP014800">
    <property type="protein sequence ID" value="BAQ69635.1"/>
    <property type="molecule type" value="Genomic_DNA"/>
</dbReference>
<reference evidence="3 4" key="1">
    <citation type="submission" date="2015-02" db="EMBL/GenBank/DDBJ databases">
        <title>Genome sequene of Rhodovulum sulfidophilum DSM 2351.</title>
        <authorList>
            <person name="Nagao N."/>
        </authorList>
    </citation>
    <scope>NUCLEOTIDE SEQUENCE [LARGE SCALE GENOMIC DNA]</scope>
    <source>
        <strain evidence="3 4">DSM 2351</strain>
    </source>
</reference>
<dbReference type="PATRIC" id="fig|35806.4.peg.2561"/>
<evidence type="ECO:0000313" key="3">
    <source>
        <dbReference type="EMBL" id="BAQ69635.1"/>
    </source>
</evidence>
<gene>
    <name evidence="3" type="ORF">NHU_02484</name>
</gene>
<evidence type="ECO:0000256" key="1">
    <source>
        <dbReference type="SAM" id="MobiDB-lite"/>
    </source>
</evidence>
<proteinExistence type="predicted"/>
<feature type="compositionally biased region" description="Basic and acidic residues" evidence="1">
    <location>
        <begin position="99"/>
        <end position="114"/>
    </location>
</feature>
<feature type="compositionally biased region" description="Basic and acidic residues" evidence="1">
    <location>
        <begin position="54"/>
        <end position="67"/>
    </location>
</feature>
<dbReference type="Proteomes" id="UP000064912">
    <property type="component" value="Chromosome"/>
</dbReference>
<protein>
    <submittedName>
        <fullName evidence="3">Uncharacterized protein</fullName>
    </submittedName>
</protein>
<feature type="transmembrane region" description="Helical" evidence="2">
    <location>
        <begin position="26"/>
        <end position="49"/>
    </location>
</feature>
<keyword evidence="2" id="KW-0812">Transmembrane</keyword>
<keyword evidence="2" id="KW-0472">Membrane</keyword>
<keyword evidence="2" id="KW-1133">Transmembrane helix</keyword>
<name>A0A0D6B438_RHOSU</name>
<feature type="region of interest" description="Disordered" evidence="1">
    <location>
        <begin position="54"/>
        <end position="114"/>
    </location>
</feature>
<sequence length="114" mass="12217">MPIVFIISSITGGVFSATIVSLILETGWGAILLSYWVGGMMWGGTAVSYMSLRSDDDSSEAEGHEYETSEYATSEYGAPEYEDAGPGALGTSSRTARSRAPEDVEEADRCGHFF</sequence>
<dbReference type="AlphaFoldDB" id="A0A0D6B438"/>
<evidence type="ECO:0000256" key="2">
    <source>
        <dbReference type="SAM" id="Phobius"/>
    </source>
</evidence>
<evidence type="ECO:0000313" key="4">
    <source>
        <dbReference type="Proteomes" id="UP000064912"/>
    </source>
</evidence>
<dbReference type="KEGG" id="rsu:NHU_02484"/>
<accession>A0A0D6B438</accession>
<organism evidence="3 4">
    <name type="scientific">Rhodovulum sulfidophilum</name>
    <name type="common">Rhodobacter sulfidophilus</name>
    <dbReference type="NCBI Taxonomy" id="35806"/>
    <lineage>
        <taxon>Bacteria</taxon>
        <taxon>Pseudomonadati</taxon>
        <taxon>Pseudomonadota</taxon>
        <taxon>Alphaproteobacteria</taxon>
        <taxon>Rhodobacterales</taxon>
        <taxon>Paracoccaceae</taxon>
        <taxon>Rhodovulum</taxon>
    </lineage>
</organism>